<dbReference type="Proteomes" id="UP001145069">
    <property type="component" value="Unassembled WGS sequence"/>
</dbReference>
<keyword evidence="6" id="KW-0862">Zinc</keyword>
<comment type="caution">
    <text evidence="11">The sequence shown here is derived from an EMBL/GenBank/DDBJ whole genome shotgun (WGS) entry which is preliminary data.</text>
</comment>
<dbReference type="RefSeq" id="WP_272444278.1">
    <property type="nucleotide sequence ID" value="NZ_JAMQKC010000001.1"/>
</dbReference>
<organism evidence="11 12">
    <name type="scientific">Aquibacillus salsiterrae</name>
    <dbReference type="NCBI Taxonomy" id="2950439"/>
    <lineage>
        <taxon>Bacteria</taxon>
        <taxon>Bacillati</taxon>
        <taxon>Bacillota</taxon>
        <taxon>Bacilli</taxon>
        <taxon>Bacillales</taxon>
        <taxon>Bacillaceae</taxon>
        <taxon>Aquibacillus</taxon>
    </lineage>
</organism>
<dbReference type="AlphaFoldDB" id="A0A9X3WAA3"/>
<protein>
    <submittedName>
        <fullName evidence="11">M14 family metallopeptidase</fullName>
    </submittedName>
</protein>
<dbReference type="SUPFAM" id="SSF53187">
    <property type="entry name" value="Zn-dependent exopeptidases"/>
    <property type="match status" value="1"/>
</dbReference>
<keyword evidence="4" id="KW-0479">Metal-binding</keyword>
<dbReference type="PROSITE" id="PS00132">
    <property type="entry name" value="CARBOXYPEPT_ZN_1"/>
    <property type="match status" value="1"/>
</dbReference>
<evidence type="ECO:0000256" key="3">
    <source>
        <dbReference type="ARBA" id="ARBA00022670"/>
    </source>
</evidence>
<dbReference type="Gene3D" id="3.40.630.10">
    <property type="entry name" value="Zn peptidases"/>
    <property type="match status" value="1"/>
</dbReference>
<dbReference type="EMBL" id="JAMQKC010000001">
    <property type="protein sequence ID" value="MDC3415310.1"/>
    <property type="molecule type" value="Genomic_DNA"/>
</dbReference>
<evidence type="ECO:0000256" key="5">
    <source>
        <dbReference type="ARBA" id="ARBA00022801"/>
    </source>
</evidence>
<dbReference type="GO" id="GO:0006508">
    <property type="term" value="P:proteolysis"/>
    <property type="evidence" value="ECO:0007669"/>
    <property type="project" value="UniProtKB-KW"/>
</dbReference>
<evidence type="ECO:0000256" key="6">
    <source>
        <dbReference type="ARBA" id="ARBA00022833"/>
    </source>
</evidence>
<dbReference type="InterPro" id="IPR018392">
    <property type="entry name" value="LysM"/>
</dbReference>
<gene>
    <name evidence="11" type="ORF">NC799_00075</name>
</gene>
<dbReference type="InterPro" id="IPR000834">
    <property type="entry name" value="Peptidase_M14"/>
</dbReference>
<dbReference type="Pfam" id="PF01476">
    <property type="entry name" value="LysM"/>
    <property type="match status" value="2"/>
</dbReference>
<dbReference type="InterPro" id="IPR057246">
    <property type="entry name" value="CARBOXYPEPT_ZN_1"/>
</dbReference>
<dbReference type="Gene3D" id="3.10.350.10">
    <property type="entry name" value="LysM domain"/>
    <property type="match status" value="2"/>
</dbReference>
<keyword evidence="7" id="KW-0482">Metalloprotease</keyword>
<evidence type="ECO:0000256" key="2">
    <source>
        <dbReference type="ARBA" id="ARBA00005988"/>
    </source>
</evidence>
<dbReference type="PANTHER" id="PTHR11705">
    <property type="entry name" value="PROTEASE FAMILY M14 CARBOXYPEPTIDASE A,B"/>
    <property type="match status" value="1"/>
</dbReference>
<sequence length="396" mass="44705">MEISVRQGDSIWHYSQLFDIPANLIIDSNQSINPNQLSIGQTIVIPGFVTTTYKIQSGDTFWSIAQKRNLAIDALKLVNPTVNPTMLSIGQTINLPVRVTWRVVNGKEKYDYTKFQEDVRELLKIYPFLLAETIGTSVMGKNITELRVGKGSKRVHVNGSFHANEWITTPAIMSFLNDYLLSITNQGTLNSVNLESLYQTTMLSLVPMVNPDGVNLVLNGLPEQEPYRSEVLAWNNGSRDFSKWKANIRGVDLNNQFPAGWEIEKARKPNTPGPRDFPGTYPLSEPEAQAMANLTRTRDFKRVNAFHTQGQVIYYGFNDQEPPIAEVIANEYANVTGYQPVKTVDSYAGYKDWFIQEWRRPGYTVEFGRGLNPLPLSQFNEIARAARGIILASLYM</sequence>
<comment type="similarity">
    <text evidence="2 8">Belongs to the peptidase M14 family.</text>
</comment>
<evidence type="ECO:0000256" key="4">
    <source>
        <dbReference type="ARBA" id="ARBA00022723"/>
    </source>
</evidence>
<feature type="active site" description="Proton donor/acceptor" evidence="8">
    <location>
        <position position="366"/>
    </location>
</feature>
<dbReference type="PROSITE" id="PS51782">
    <property type="entry name" value="LYSM"/>
    <property type="match status" value="2"/>
</dbReference>
<evidence type="ECO:0000259" key="9">
    <source>
        <dbReference type="PROSITE" id="PS51782"/>
    </source>
</evidence>
<dbReference type="Pfam" id="PF00246">
    <property type="entry name" value="Peptidase_M14"/>
    <property type="match status" value="1"/>
</dbReference>
<dbReference type="GO" id="GO:0004181">
    <property type="term" value="F:metallocarboxypeptidase activity"/>
    <property type="evidence" value="ECO:0007669"/>
    <property type="project" value="InterPro"/>
</dbReference>
<evidence type="ECO:0000256" key="7">
    <source>
        <dbReference type="ARBA" id="ARBA00023049"/>
    </source>
</evidence>
<reference evidence="11" key="1">
    <citation type="submission" date="2022-06" db="EMBL/GenBank/DDBJ databases">
        <title>Aquibacillus sp. a new bacterium isolated from soil saline samples.</title>
        <authorList>
            <person name="Galisteo C."/>
            <person name="De La Haba R."/>
            <person name="Sanchez-Porro C."/>
            <person name="Ventosa A."/>
        </authorList>
    </citation>
    <scope>NUCLEOTIDE SEQUENCE</scope>
    <source>
        <strain evidence="11">3ASR75-54</strain>
    </source>
</reference>
<dbReference type="PROSITE" id="PS52035">
    <property type="entry name" value="PEPTIDASE_M14"/>
    <property type="match status" value="1"/>
</dbReference>
<dbReference type="GO" id="GO:0005615">
    <property type="term" value="C:extracellular space"/>
    <property type="evidence" value="ECO:0007669"/>
    <property type="project" value="TreeGrafter"/>
</dbReference>
<dbReference type="PRINTS" id="PR00765">
    <property type="entry name" value="CRBOXYPTASEA"/>
</dbReference>
<evidence type="ECO:0000313" key="12">
    <source>
        <dbReference type="Proteomes" id="UP001145069"/>
    </source>
</evidence>
<keyword evidence="3" id="KW-0645">Protease</keyword>
<evidence type="ECO:0000313" key="11">
    <source>
        <dbReference type="EMBL" id="MDC3415310.1"/>
    </source>
</evidence>
<evidence type="ECO:0000256" key="8">
    <source>
        <dbReference type="PROSITE-ProRule" id="PRU01379"/>
    </source>
</evidence>
<dbReference type="InterPro" id="IPR034274">
    <property type="entry name" value="ENP1_M14_CPD"/>
</dbReference>
<feature type="domain" description="LysM" evidence="9">
    <location>
        <begin position="51"/>
        <end position="95"/>
    </location>
</feature>
<dbReference type="CDD" id="cd00118">
    <property type="entry name" value="LysM"/>
    <property type="match status" value="2"/>
</dbReference>
<dbReference type="SUPFAM" id="SSF54106">
    <property type="entry name" value="LysM domain"/>
    <property type="match status" value="2"/>
</dbReference>
<keyword evidence="5" id="KW-0378">Hydrolase</keyword>
<dbReference type="SMART" id="SM00631">
    <property type="entry name" value="Zn_pept"/>
    <property type="match status" value="1"/>
</dbReference>
<dbReference type="PANTHER" id="PTHR11705:SF143">
    <property type="entry name" value="SLL0236 PROTEIN"/>
    <property type="match status" value="1"/>
</dbReference>
<evidence type="ECO:0000256" key="1">
    <source>
        <dbReference type="ARBA" id="ARBA00001947"/>
    </source>
</evidence>
<dbReference type="SMART" id="SM00257">
    <property type="entry name" value="LysM"/>
    <property type="match status" value="2"/>
</dbReference>
<dbReference type="CDD" id="cd06229">
    <property type="entry name" value="M14_Endopeptidase_I"/>
    <property type="match status" value="1"/>
</dbReference>
<name>A0A9X3WAA3_9BACI</name>
<comment type="cofactor">
    <cofactor evidence="1">
        <name>Zn(2+)</name>
        <dbReference type="ChEBI" id="CHEBI:29105"/>
    </cofactor>
</comment>
<keyword evidence="12" id="KW-1185">Reference proteome</keyword>
<proteinExistence type="inferred from homology"/>
<dbReference type="GO" id="GO:0008270">
    <property type="term" value="F:zinc ion binding"/>
    <property type="evidence" value="ECO:0007669"/>
    <property type="project" value="InterPro"/>
</dbReference>
<feature type="domain" description="Peptidase M14" evidence="10">
    <location>
        <begin position="108"/>
        <end position="394"/>
    </location>
</feature>
<evidence type="ECO:0000259" key="10">
    <source>
        <dbReference type="PROSITE" id="PS52035"/>
    </source>
</evidence>
<dbReference type="InterPro" id="IPR036779">
    <property type="entry name" value="LysM_dom_sf"/>
</dbReference>
<accession>A0A9X3WAA3</accession>
<feature type="domain" description="LysM" evidence="9">
    <location>
        <begin position="1"/>
        <end position="45"/>
    </location>
</feature>